<comment type="similarity">
    <text evidence="2">Belongs to the IMPACT family.</text>
</comment>
<sequence>MSESLLDEVEAINSIYGDGTLTASPDQPAAAAASSPSGAPPSPPPPAPDPIYILRLPPHSGADSGAHHPQQFPPAAAAAAAAVSLRLQFPATYPDAPPAVLATHSAAGTPRGAAGRALGLFRAAVAAVYQPGQVCLFDALEQCREQQQQQLLLLPLLPAEETPAEPPPPPPLAPQPPSSPPPTTTTTTTAAREPRHGAEERAPDPDRPWTLSAPLTELKSTFVARCARAHTPAQARGAIARLLATDRRVRGATHNVTAWRIRAAGAAVAYQDCDDDGEAAAGARLLHLLQRMGLWDVVVVVTRWYGGLKLGPRRFALINAAARDALVRAGMVPGEGAAAGGEGKGPGRKGNGRGR</sequence>
<proteinExistence type="inferred from homology"/>
<comment type="caution">
    <text evidence="9">The sequence shown here is derived from an EMBL/GenBank/DDBJ whole genome shotgun (WGS) entry which is preliminary data.</text>
</comment>
<protein>
    <recommendedName>
        <fullName evidence="8">RWD domain-containing protein</fullName>
    </recommendedName>
</protein>
<dbReference type="GO" id="GO:0140469">
    <property type="term" value="P:GCN2-mediated signaling"/>
    <property type="evidence" value="ECO:0007669"/>
    <property type="project" value="TreeGrafter"/>
</dbReference>
<dbReference type="Gene3D" id="3.30.230.30">
    <property type="entry name" value="Impact, N-terminal domain"/>
    <property type="match status" value="1"/>
</dbReference>
<dbReference type="GO" id="GO:0006446">
    <property type="term" value="P:regulation of translational initiation"/>
    <property type="evidence" value="ECO:0007669"/>
    <property type="project" value="TreeGrafter"/>
</dbReference>
<gene>
    <name evidence="9" type="ORF">P8C59_001579</name>
</gene>
<feature type="region of interest" description="Disordered" evidence="7">
    <location>
        <begin position="335"/>
        <end position="355"/>
    </location>
</feature>
<keyword evidence="10" id="KW-1185">Reference proteome</keyword>
<dbReference type="GO" id="GO:0005737">
    <property type="term" value="C:cytoplasm"/>
    <property type="evidence" value="ECO:0007669"/>
    <property type="project" value="UniProtKB-SubCell"/>
</dbReference>
<organism evidence="9 10">
    <name type="scientific">Phyllachora maydis</name>
    <dbReference type="NCBI Taxonomy" id="1825666"/>
    <lineage>
        <taxon>Eukaryota</taxon>
        <taxon>Fungi</taxon>
        <taxon>Dikarya</taxon>
        <taxon>Ascomycota</taxon>
        <taxon>Pezizomycotina</taxon>
        <taxon>Sordariomycetes</taxon>
        <taxon>Sordariomycetidae</taxon>
        <taxon>Phyllachorales</taxon>
        <taxon>Phyllachoraceae</taxon>
        <taxon>Phyllachora</taxon>
    </lineage>
</organism>
<dbReference type="PROSITE" id="PS00910">
    <property type="entry name" value="UPF0029"/>
    <property type="match status" value="1"/>
</dbReference>
<dbReference type="SUPFAM" id="SSF54211">
    <property type="entry name" value="Ribosomal protein S5 domain 2-like"/>
    <property type="match status" value="1"/>
</dbReference>
<keyword evidence="6" id="KW-0346">Stress response</keyword>
<feature type="compositionally biased region" description="Basic residues" evidence="7">
    <location>
        <begin position="346"/>
        <end position="355"/>
    </location>
</feature>
<evidence type="ECO:0000256" key="7">
    <source>
        <dbReference type="SAM" id="MobiDB-lite"/>
    </source>
</evidence>
<dbReference type="InterPro" id="IPR036956">
    <property type="entry name" value="Impact_N_sf"/>
</dbReference>
<keyword evidence="3" id="KW-0963">Cytoplasm</keyword>
<reference evidence="9" key="1">
    <citation type="journal article" date="2023" name="Mol. Plant Microbe Interact.">
        <title>Elucidating the Obligate Nature and Biological Capacity of an Invasive Fungal Corn Pathogen.</title>
        <authorList>
            <person name="MacCready J.S."/>
            <person name="Roggenkamp E.M."/>
            <person name="Gdanetz K."/>
            <person name="Chilvers M.I."/>
        </authorList>
    </citation>
    <scope>NUCLEOTIDE SEQUENCE</scope>
    <source>
        <strain evidence="9">PM02</strain>
    </source>
</reference>
<evidence type="ECO:0000259" key="8">
    <source>
        <dbReference type="PROSITE" id="PS50908"/>
    </source>
</evidence>
<dbReference type="InterPro" id="IPR016135">
    <property type="entry name" value="UBQ-conjugating_enzyme/RWD"/>
</dbReference>
<dbReference type="InterPro" id="IPR001498">
    <property type="entry name" value="Impact_N"/>
</dbReference>
<dbReference type="AlphaFoldDB" id="A0AAD9MAE1"/>
<evidence type="ECO:0000256" key="1">
    <source>
        <dbReference type="ARBA" id="ARBA00004496"/>
    </source>
</evidence>
<dbReference type="InterPro" id="IPR006575">
    <property type="entry name" value="RWD_dom"/>
</dbReference>
<evidence type="ECO:0000256" key="3">
    <source>
        <dbReference type="ARBA" id="ARBA00022490"/>
    </source>
</evidence>
<evidence type="ECO:0000256" key="5">
    <source>
        <dbReference type="ARBA" id="ARBA00022845"/>
    </source>
</evidence>
<evidence type="ECO:0000313" key="10">
    <source>
        <dbReference type="Proteomes" id="UP001217918"/>
    </source>
</evidence>
<evidence type="ECO:0000256" key="6">
    <source>
        <dbReference type="ARBA" id="ARBA00023016"/>
    </source>
</evidence>
<feature type="compositionally biased region" description="Pro residues" evidence="7">
    <location>
        <begin position="38"/>
        <end position="49"/>
    </location>
</feature>
<feature type="domain" description="RWD" evidence="8">
    <location>
        <begin position="7"/>
        <end position="150"/>
    </location>
</feature>
<dbReference type="InterPro" id="IPR023582">
    <property type="entry name" value="Impact"/>
</dbReference>
<dbReference type="Pfam" id="PF01205">
    <property type="entry name" value="Impact_N"/>
    <property type="match status" value="1"/>
</dbReference>
<evidence type="ECO:0000256" key="4">
    <source>
        <dbReference type="ARBA" id="ARBA00022491"/>
    </source>
</evidence>
<comment type="subcellular location">
    <subcellularLocation>
        <location evidence="1">Cytoplasm</location>
    </subcellularLocation>
</comment>
<dbReference type="Proteomes" id="UP001217918">
    <property type="component" value="Unassembled WGS sequence"/>
</dbReference>
<dbReference type="PROSITE" id="PS50908">
    <property type="entry name" value="RWD"/>
    <property type="match status" value="1"/>
</dbReference>
<dbReference type="InterPro" id="IPR020568">
    <property type="entry name" value="Ribosomal_Su5_D2-typ_SF"/>
</dbReference>
<feature type="region of interest" description="Disordered" evidence="7">
    <location>
        <begin position="160"/>
        <end position="212"/>
    </location>
</feature>
<keyword evidence="4" id="KW-0678">Repressor</keyword>
<feature type="region of interest" description="Disordered" evidence="7">
    <location>
        <begin position="17"/>
        <end position="73"/>
    </location>
</feature>
<dbReference type="SUPFAM" id="SSF54495">
    <property type="entry name" value="UBC-like"/>
    <property type="match status" value="1"/>
</dbReference>
<dbReference type="PANTHER" id="PTHR16301:SF25">
    <property type="entry name" value="PROTEIN IMPACT"/>
    <property type="match status" value="1"/>
</dbReference>
<dbReference type="Gene3D" id="3.10.110.10">
    <property type="entry name" value="Ubiquitin Conjugating Enzyme"/>
    <property type="match status" value="1"/>
</dbReference>
<evidence type="ECO:0000256" key="2">
    <source>
        <dbReference type="ARBA" id="ARBA00007665"/>
    </source>
</evidence>
<keyword evidence="5" id="KW-0810">Translation regulation</keyword>
<feature type="compositionally biased region" description="Low complexity" evidence="7">
    <location>
        <begin position="23"/>
        <end position="37"/>
    </location>
</feature>
<feature type="compositionally biased region" description="Pro residues" evidence="7">
    <location>
        <begin position="164"/>
        <end position="183"/>
    </location>
</feature>
<evidence type="ECO:0000313" key="9">
    <source>
        <dbReference type="EMBL" id="KAK2067875.1"/>
    </source>
</evidence>
<dbReference type="InterPro" id="IPR020569">
    <property type="entry name" value="UPF0029_Impact_CS"/>
</dbReference>
<name>A0AAD9MAE1_9PEZI</name>
<feature type="compositionally biased region" description="Basic and acidic residues" evidence="7">
    <location>
        <begin position="192"/>
        <end position="207"/>
    </location>
</feature>
<accession>A0AAD9MAE1</accession>
<dbReference type="EMBL" id="JAQQPM010000001">
    <property type="protein sequence ID" value="KAK2067875.1"/>
    <property type="molecule type" value="Genomic_DNA"/>
</dbReference>
<dbReference type="Pfam" id="PF05773">
    <property type="entry name" value="RWD"/>
    <property type="match status" value="1"/>
</dbReference>
<dbReference type="PANTHER" id="PTHR16301">
    <property type="entry name" value="IMPACT-RELATED"/>
    <property type="match status" value="1"/>
</dbReference>